<keyword evidence="6" id="KW-1185">Reference proteome</keyword>
<keyword evidence="1" id="KW-0805">Transcription regulation</keyword>
<dbReference type="RefSeq" id="WP_160846305.1">
    <property type="nucleotide sequence ID" value="NZ_WVHT01000013.1"/>
</dbReference>
<gene>
    <name evidence="5" type="ORF">GS399_19350</name>
</gene>
<dbReference type="EMBL" id="WVHT01000013">
    <property type="protein sequence ID" value="MXV53128.1"/>
    <property type="molecule type" value="Genomic_DNA"/>
</dbReference>
<accession>A0A7K1YG40</accession>
<organism evidence="5 6">
    <name type="scientific">Hufsiella arboris</name>
    <dbReference type="NCBI Taxonomy" id="2695275"/>
    <lineage>
        <taxon>Bacteria</taxon>
        <taxon>Pseudomonadati</taxon>
        <taxon>Bacteroidota</taxon>
        <taxon>Sphingobacteriia</taxon>
        <taxon>Sphingobacteriales</taxon>
        <taxon>Sphingobacteriaceae</taxon>
        <taxon>Hufsiella</taxon>
    </lineage>
</organism>
<sequence>MEVTIGSKPQSEGSRKIKEHFSDKHATIKHCPVTDIIARISDKWSMHVIIFLGKAGKMRFSEMKKEIEGISQRMLTVTLRNLEEDGLITRTVYAEVPPRVEYQLTSMGESLLLQLIPLSEWANRNMEQILRSREEHILKG</sequence>
<dbReference type="Gene3D" id="1.10.10.10">
    <property type="entry name" value="Winged helix-like DNA-binding domain superfamily/Winged helix DNA-binding domain"/>
    <property type="match status" value="1"/>
</dbReference>
<dbReference type="PANTHER" id="PTHR33204">
    <property type="entry name" value="TRANSCRIPTIONAL REGULATOR, MARR FAMILY"/>
    <property type="match status" value="1"/>
</dbReference>
<dbReference type="Pfam" id="PF01638">
    <property type="entry name" value="HxlR"/>
    <property type="match status" value="1"/>
</dbReference>
<dbReference type="SUPFAM" id="SSF46785">
    <property type="entry name" value="Winged helix' DNA-binding domain"/>
    <property type="match status" value="1"/>
</dbReference>
<feature type="domain" description="HTH hxlR-type" evidence="4">
    <location>
        <begin position="31"/>
        <end position="130"/>
    </location>
</feature>
<dbReference type="GO" id="GO:0003677">
    <property type="term" value="F:DNA binding"/>
    <property type="evidence" value="ECO:0007669"/>
    <property type="project" value="UniProtKB-KW"/>
</dbReference>
<dbReference type="Proteomes" id="UP000466586">
    <property type="component" value="Unassembled WGS sequence"/>
</dbReference>
<evidence type="ECO:0000259" key="4">
    <source>
        <dbReference type="PROSITE" id="PS51118"/>
    </source>
</evidence>
<reference evidence="5 6" key="1">
    <citation type="submission" date="2019-11" db="EMBL/GenBank/DDBJ databases">
        <title>Pedobacter sp. HMF7647 Genome sequencing and assembly.</title>
        <authorList>
            <person name="Kang H."/>
            <person name="Kim H."/>
            <person name="Joh K."/>
        </authorList>
    </citation>
    <scope>NUCLEOTIDE SEQUENCE [LARGE SCALE GENOMIC DNA]</scope>
    <source>
        <strain evidence="5 6">HMF7647</strain>
    </source>
</reference>
<keyword evidence="3" id="KW-0804">Transcription</keyword>
<dbReference type="InterPro" id="IPR002577">
    <property type="entry name" value="HTH_HxlR"/>
</dbReference>
<dbReference type="PANTHER" id="PTHR33204:SF39">
    <property type="entry name" value="TRANSCRIPTIONAL REGULATORY PROTEIN"/>
    <property type="match status" value="1"/>
</dbReference>
<evidence type="ECO:0000313" key="6">
    <source>
        <dbReference type="Proteomes" id="UP000466586"/>
    </source>
</evidence>
<dbReference type="PROSITE" id="PS51118">
    <property type="entry name" value="HTH_HXLR"/>
    <property type="match status" value="1"/>
</dbReference>
<dbReference type="InterPro" id="IPR036390">
    <property type="entry name" value="WH_DNA-bd_sf"/>
</dbReference>
<protein>
    <submittedName>
        <fullName evidence="5">Transcriptional regulator</fullName>
    </submittedName>
</protein>
<evidence type="ECO:0000256" key="1">
    <source>
        <dbReference type="ARBA" id="ARBA00023015"/>
    </source>
</evidence>
<comment type="caution">
    <text evidence="5">The sequence shown here is derived from an EMBL/GenBank/DDBJ whole genome shotgun (WGS) entry which is preliminary data.</text>
</comment>
<proteinExistence type="predicted"/>
<evidence type="ECO:0000256" key="2">
    <source>
        <dbReference type="ARBA" id="ARBA00023125"/>
    </source>
</evidence>
<evidence type="ECO:0000256" key="3">
    <source>
        <dbReference type="ARBA" id="ARBA00023163"/>
    </source>
</evidence>
<dbReference type="InterPro" id="IPR036388">
    <property type="entry name" value="WH-like_DNA-bd_sf"/>
</dbReference>
<dbReference type="AlphaFoldDB" id="A0A7K1YG40"/>
<keyword evidence="2" id="KW-0238">DNA-binding</keyword>
<evidence type="ECO:0000313" key="5">
    <source>
        <dbReference type="EMBL" id="MXV53128.1"/>
    </source>
</evidence>
<name>A0A7K1YG40_9SPHI</name>